<dbReference type="InterPro" id="IPR011006">
    <property type="entry name" value="CheY-like_superfamily"/>
</dbReference>
<name>A0A1H1EII4_9EURY</name>
<dbReference type="OrthoDB" id="9652at2157"/>
<accession>A0A1H1EII4</accession>
<dbReference type="EMBL" id="QQST01000001">
    <property type="protein sequence ID" value="RDI71761.1"/>
    <property type="molecule type" value="Genomic_DNA"/>
</dbReference>
<evidence type="ECO:0000313" key="3">
    <source>
        <dbReference type="EMBL" id="RDI71761.1"/>
    </source>
</evidence>
<dbReference type="Pfam" id="PF00072">
    <property type="entry name" value="Response_reg"/>
    <property type="match status" value="1"/>
</dbReference>
<dbReference type="EMBL" id="FNKQ01000003">
    <property type="protein sequence ID" value="SDQ88259.1"/>
    <property type="molecule type" value="Genomic_DNA"/>
</dbReference>
<evidence type="ECO:0000313" key="5">
    <source>
        <dbReference type="Proteomes" id="UP000199289"/>
    </source>
</evidence>
<dbReference type="Proteomes" id="UP000199289">
    <property type="component" value="Unassembled WGS sequence"/>
</dbReference>
<dbReference type="PANTHER" id="PTHR44520:SF2">
    <property type="entry name" value="RESPONSE REGULATOR RCP1"/>
    <property type="match status" value="1"/>
</dbReference>
<dbReference type="AlphaFoldDB" id="A0A1H1EII4"/>
<dbReference type="RefSeq" id="WP_092538398.1">
    <property type="nucleotide sequence ID" value="NZ_FNKQ01000003.1"/>
</dbReference>
<dbReference type="SMART" id="SM00448">
    <property type="entry name" value="REC"/>
    <property type="match status" value="1"/>
</dbReference>
<evidence type="ECO:0000313" key="4">
    <source>
        <dbReference type="EMBL" id="SDQ88259.1"/>
    </source>
</evidence>
<evidence type="ECO:0000256" key="1">
    <source>
        <dbReference type="PROSITE-ProRule" id="PRU00169"/>
    </source>
</evidence>
<dbReference type="GO" id="GO:0000160">
    <property type="term" value="P:phosphorelay signal transduction system"/>
    <property type="evidence" value="ECO:0007669"/>
    <property type="project" value="InterPro"/>
</dbReference>
<dbReference type="PROSITE" id="PS50110">
    <property type="entry name" value="RESPONSE_REGULATORY"/>
    <property type="match status" value="1"/>
</dbReference>
<keyword evidence="1" id="KW-0597">Phosphoprotein</keyword>
<dbReference type="Gene3D" id="3.40.50.2300">
    <property type="match status" value="1"/>
</dbReference>
<feature type="modified residue" description="4-aspartylphosphate" evidence="1">
    <location>
        <position position="68"/>
    </location>
</feature>
<organism evidence="4 5">
    <name type="scientific">Halopelagius longus</name>
    <dbReference type="NCBI Taxonomy" id="1236180"/>
    <lineage>
        <taxon>Archaea</taxon>
        <taxon>Methanobacteriati</taxon>
        <taxon>Methanobacteriota</taxon>
        <taxon>Stenosarchaea group</taxon>
        <taxon>Halobacteria</taxon>
        <taxon>Halobacteriales</taxon>
        <taxon>Haloferacaceae</taxon>
    </lineage>
</organism>
<reference evidence="5" key="1">
    <citation type="submission" date="2016-10" db="EMBL/GenBank/DDBJ databases">
        <authorList>
            <person name="Varghese N."/>
            <person name="Submissions S."/>
        </authorList>
    </citation>
    <scope>NUCLEOTIDE SEQUENCE [LARGE SCALE GENOMIC DNA]</scope>
    <source>
        <strain evidence="5">CGMCC 1.12397</strain>
    </source>
</reference>
<dbReference type="PANTHER" id="PTHR44520">
    <property type="entry name" value="RESPONSE REGULATOR RCP1-RELATED"/>
    <property type="match status" value="1"/>
</dbReference>
<proteinExistence type="predicted"/>
<dbReference type="InterPro" id="IPR052893">
    <property type="entry name" value="TCS_response_regulator"/>
</dbReference>
<dbReference type="Proteomes" id="UP000255421">
    <property type="component" value="Unassembled WGS sequence"/>
</dbReference>
<protein>
    <submittedName>
        <fullName evidence="3 4">Response regulator</fullName>
    </submittedName>
</protein>
<sequence>MSKSNGGPIDILLVEDNPGDVRLTQEAFKEGQIRNDLHVVRNGEAALDFLYQRGEYEDAPRPNLVLLDLNLPKVSGMEVLDEIKDDASLRRIPIIILTGSKAEEDIIRGYELQSNAYLTKPVDPDEFIELVRSFEEFWFTLVHLPPSREYQ</sequence>
<keyword evidence="6" id="KW-1185">Reference proteome</keyword>
<reference evidence="3 6" key="3">
    <citation type="submission" date="2018-07" db="EMBL/GenBank/DDBJ databases">
        <title>Genome sequence of extremly halophilic archaeon Halopelagius longus strain BC12-B1.</title>
        <authorList>
            <person name="Zhang X."/>
        </authorList>
    </citation>
    <scope>NUCLEOTIDE SEQUENCE [LARGE SCALE GENOMIC DNA]</scope>
    <source>
        <strain evidence="3 6">BC12-B1</strain>
    </source>
</reference>
<dbReference type="CDD" id="cd17557">
    <property type="entry name" value="REC_Rcp-like"/>
    <property type="match status" value="1"/>
</dbReference>
<evidence type="ECO:0000259" key="2">
    <source>
        <dbReference type="PROSITE" id="PS50110"/>
    </source>
</evidence>
<reference evidence="4" key="2">
    <citation type="submission" date="2016-10" db="EMBL/GenBank/DDBJ databases">
        <authorList>
            <person name="de Groot N.N."/>
        </authorList>
    </citation>
    <scope>NUCLEOTIDE SEQUENCE [LARGE SCALE GENOMIC DNA]</scope>
    <source>
        <strain evidence="4">CGMCC 1.12397</strain>
    </source>
</reference>
<gene>
    <name evidence="3" type="ORF">DWB78_08495</name>
    <name evidence="4" type="ORF">SAMN05216278_2912</name>
</gene>
<dbReference type="SUPFAM" id="SSF52172">
    <property type="entry name" value="CheY-like"/>
    <property type="match status" value="1"/>
</dbReference>
<dbReference type="InterPro" id="IPR001789">
    <property type="entry name" value="Sig_transdc_resp-reg_receiver"/>
</dbReference>
<feature type="domain" description="Response regulatory" evidence="2">
    <location>
        <begin position="10"/>
        <end position="135"/>
    </location>
</feature>
<evidence type="ECO:0000313" key="6">
    <source>
        <dbReference type="Proteomes" id="UP000255421"/>
    </source>
</evidence>